<feature type="transmembrane region" description="Helical" evidence="12">
    <location>
        <begin position="71"/>
        <end position="97"/>
    </location>
</feature>
<dbReference type="PANTHER" id="PTHR42985">
    <property type="entry name" value="SODIUM-COUPLED MONOCARBOXYLATE TRANSPORTER"/>
    <property type="match status" value="1"/>
</dbReference>
<dbReference type="Proteomes" id="UP000663868">
    <property type="component" value="Unassembled WGS sequence"/>
</dbReference>
<comment type="similarity">
    <text evidence="2 11">Belongs to the sodium:solute symporter (SSF) (TC 2.A.21) family.</text>
</comment>
<feature type="transmembrane region" description="Helical" evidence="12">
    <location>
        <begin position="118"/>
        <end position="144"/>
    </location>
</feature>
<evidence type="ECO:0000313" key="14">
    <source>
        <dbReference type="Proteomes" id="UP000663868"/>
    </source>
</evidence>
<feature type="transmembrane region" description="Helical" evidence="12">
    <location>
        <begin position="47"/>
        <end position="65"/>
    </location>
</feature>
<dbReference type="CDD" id="cd11492">
    <property type="entry name" value="SLC5sbd_NIS-SMVT"/>
    <property type="match status" value="1"/>
</dbReference>
<feature type="transmembrane region" description="Helical" evidence="12">
    <location>
        <begin position="6"/>
        <end position="26"/>
    </location>
</feature>
<dbReference type="GO" id="GO:0006814">
    <property type="term" value="P:sodium ion transport"/>
    <property type="evidence" value="ECO:0007669"/>
    <property type="project" value="UniProtKB-KW"/>
</dbReference>
<evidence type="ECO:0000256" key="10">
    <source>
        <dbReference type="ARBA" id="ARBA00023201"/>
    </source>
</evidence>
<evidence type="ECO:0000256" key="2">
    <source>
        <dbReference type="ARBA" id="ARBA00006434"/>
    </source>
</evidence>
<comment type="caution">
    <text evidence="13">The sequence shown here is derived from an EMBL/GenBank/DDBJ whole genome shotgun (WGS) entry which is preliminary data.</text>
</comment>
<feature type="transmembrane region" description="Helical" evidence="12">
    <location>
        <begin position="510"/>
        <end position="531"/>
    </location>
</feature>
<keyword evidence="8" id="KW-0406">Ion transport</keyword>
<dbReference type="InterPro" id="IPR001734">
    <property type="entry name" value="Na/solute_symporter"/>
</dbReference>
<evidence type="ECO:0000256" key="5">
    <source>
        <dbReference type="ARBA" id="ARBA00022692"/>
    </source>
</evidence>
<keyword evidence="6 12" id="KW-1133">Transmembrane helix</keyword>
<evidence type="ECO:0000256" key="1">
    <source>
        <dbReference type="ARBA" id="ARBA00004651"/>
    </source>
</evidence>
<feature type="transmembrane region" description="Helical" evidence="12">
    <location>
        <begin position="236"/>
        <end position="256"/>
    </location>
</feature>
<proteinExistence type="inferred from homology"/>
<dbReference type="InterPro" id="IPR038377">
    <property type="entry name" value="Na/Glc_symporter_sf"/>
</dbReference>
<keyword evidence="10" id="KW-0739">Sodium transport</keyword>
<name>A0A819J940_9BILA</name>
<reference evidence="13" key="1">
    <citation type="submission" date="2021-02" db="EMBL/GenBank/DDBJ databases">
        <authorList>
            <person name="Nowell W R."/>
        </authorList>
    </citation>
    <scope>NUCLEOTIDE SEQUENCE</scope>
</reference>
<keyword evidence="7" id="KW-0915">Sodium</keyword>
<keyword evidence="5 12" id="KW-0812">Transmembrane</keyword>
<gene>
    <name evidence="13" type="ORF">KXQ929_LOCUS24372</name>
</gene>
<dbReference type="NCBIfam" id="TIGR00813">
    <property type="entry name" value="sss"/>
    <property type="match status" value="1"/>
</dbReference>
<dbReference type="Pfam" id="PF00474">
    <property type="entry name" value="SSF"/>
    <property type="match status" value="1"/>
</dbReference>
<dbReference type="PROSITE" id="PS50283">
    <property type="entry name" value="NA_SOLUT_SYMP_3"/>
    <property type="match status" value="1"/>
</dbReference>
<organism evidence="13 14">
    <name type="scientific">Adineta steineri</name>
    <dbReference type="NCBI Taxonomy" id="433720"/>
    <lineage>
        <taxon>Eukaryota</taxon>
        <taxon>Metazoa</taxon>
        <taxon>Spiralia</taxon>
        <taxon>Gnathifera</taxon>
        <taxon>Rotifera</taxon>
        <taxon>Eurotatoria</taxon>
        <taxon>Bdelloidea</taxon>
        <taxon>Adinetida</taxon>
        <taxon>Adinetidae</taxon>
        <taxon>Adineta</taxon>
    </lineage>
</organism>
<feature type="transmembrane region" description="Helical" evidence="12">
    <location>
        <begin position="156"/>
        <end position="175"/>
    </location>
</feature>
<evidence type="ECO:0000256" key="7">
    <source>
        <dbReference type="ARBA" id="ARBA00023053"/>
    </source>
</evidence>
<comment type="subcellular location">
    <subcellularLocation>
        <location evidence="1">Cell membrane</location>
        <topology evidence="1">Multi-pass membrane protein</topology>
    </subcellularLocation>
</comment>
<keyword evidence="4" id="KW-1003">Cell membrane</keyword>
<evidence type="ECO:0000256" key="9">
    <source>
        <dbReference type="ARBA" id="ARBA00023136"/>
    </source>
</evidence>
<feature type="transmembrane region" description="Helical" evidence="12">
    <location>
        <begin position="336"/>
        <end position="361"/>
    </location>
</feature>
<feature type="transmembrane region" description="Helical" evidence="12">
    <location>
        <begin position="182"/>
        <end position="205"/>
    </location>
</feature>
<evidence type="ECO:0000256" key="6">
    <source>
        <dbReference type="ARBA" id="ARBA00022989"/>
    </source>
</evidence>
<dbReference type="EMBL" id="CAJOBB010002017">
    <property type="protein sequence ID" value="CAF3929373.1"/>
    <property type="molecule type" value="Genomic_DNA"/>
</dbReference>
<feature type="transmembrane region" description="Helical" evidence="12">
    <location>
        <begin position="441"/>
        <end position="461"/>
    </location>
</feature>
<dbReference type="GO" id="GO:0005886">
    <property type="term" value="C:plasma membrane"/>
    <property type="evidence" value="ECO:0007669"/>
    <property type="project" value="UniProtKB-SubCell"/>
</dbReference>
<dbReference type="InterPro" id="IPR051163">
    <property type="entry name" value="Sodium:Solute_Symporter_SSF"/>
</dbReference>
<feature type="transmembrane region" description="Helical" evidence="12">
    <location>
        <begin position="277"/>
        <end position="299"/>
    </location>
</feature>
<dbReference type="Gene3D" id="1.20.1730.10">
    <property type="entry name" value="Sodium/glucose cotransporter"/>
    <property type="match status" value="1"/>
</dbReference>
<sequence>MYLGWIDYGVLILLLIFSGGIGIYHGCVRSKQTSTKEFLIADGQMRVLPTAMSLLASLTSAASLLGVPVEIYYYGTMFVYCIISWFFATYLTMKFFIPKFHSIGSISVYAYLEQRFSLTMRIMVTCSFILVTSIQILYMSVILYGPSLALSQVTGLNLWVAVGLCGVVCTIYTSIGGMKAVIWTDVIQASIMFLGLISTIIFGLIDAGGISKVYETVKNGNRLQLSVVTFDPSIRYTIWSVLIGSTFSSTANYACIQTQAQRYMCVKDTKAAQKVAWINYVMNVIMQMLCLCVGCLLYAKYSQCDPLRAKIISRPDQMYPLFVIETLGRFPGLTGLFIACILSATLSTFSSGVNSIATVILEDIYKRLSTKLEISNREQVILSKVLSVLVGCLTVFMAFIVSYMKSSIATIILQIFGAFVAPILGVYLLGLLSSRVKSRSAIVAFFLCLIFQIFVLLGSIFTEKPPNKQGGRLPTSIAGCVPFANVTISTITKPNPSYHILMPLFSISPLWFIFNGTILTIVLAMIFTFILDSKDPKIINPSLLVSRHEIFSCFSSRKENIKRTETQKDGTTIEQEAML</sequence>
<dbReference type="AlphaFoldDB" id="A0A819J940"/>
<evidence type="ECO:0000256" key="8">
    <source>
        <dbReference type="ARBA" id="ARBA00023065"/>
    </source>
</evidence>
<evidence type="ECO:0000256" key="12">
    <source>
        <dbReference type="SAM" id="Phobius"/>
    </source>
</evidence>
<evidence type="ECO:0000256" key="3">
    <source>
        <dbReference type="ARBA" id="ARBA00022448"/>
    </source>
</evidence>
<evidence type="ECO:0000256" key="4">
    <source>
        <dbReference type="ARBA" id="ARBA00022475"/>
    </source>
</evidence>
<keyword evidence="9 12" id="KW-0472">Membrane</keyword>
<keyword evidence="3" id="KW-0813">Transport</keyword>
<feature type="transmembrane region" description="Helical" evidence="12">
    <location>
        <begin position="381"/>
        <end position="401"/>
    </location>
</feature>
<protein>
    <submittedName>
        <fullName evidence="13">Uncharacterized protein</fullName>
    </submittedName>
</protein>
<accession>A0A819J940</accession>
<evidence type="ECO:0000256" key="11">
    <source>
        <dbReference type="RuleBase" id="RU362091"/>
    </source>
</evidence>
<feature type="transmembrane region" description="Helical" evidence="12">
    <location>
        <begin position="407"/>
        <end position="429"/>
    </location>
</feature>
<dbReference type="GO" id="GO:0015293">
    <property type="term" value="F:symporter activity"/>
    <property type="evidence" value="ECO:0007669"/>
    <property type="project" value="TreeGrafter"/>
</dbReference>
<dbReference type="PANTHER" id="PTHR42985:SF40">
    <property type="entry name" value="LD47995P-RELATED"/>
    <property type="match status" value="1"/>
</dbReference>
<evidence type="ECO:0000313" key="13">
    <source>
        <dbReference type="EMBL" id="CAF3929373.1"/>
    </source>
</evidence>